<evidence type="ECO:0000256" key="8">
    <source>
        <dbReference type="SAM" id="MobiDB-lite"/>
    </source>
</evidence>
<dbReference type="EMBL" id="NHOQ01001156">
    <property type="protein sequence ID" value="PWA26890.1"/>
    <property type="molecule type" value="Genomic_DNA"/>
</dbReference>
<dbReference type="Proteomes" id="UP000250572">
    <property type="component" value="Unassembled WGS sequence"/>
</dbReference>
<dbReference type="PANTHER" id="PTHR23080">
    <property type="entry name" value="THAP DOMAIN PROTEIN"/>
    <property type="match status" value="1"/>
</dbReference>
<proteinExistence type="predicted"/>
<evidence type="ECO:0000313" key="10">
    <source>
        <dbReference type="EMBL" id="PWA26890.1"/>
    </source>
</evidence>
<evidence type="ECO:0000256" key="6">
    <source>
        <dbReference type="PROSITE-ProRule" id="PRU00309"/>
    </source>
</evidence>
<sequence>MVHTCCVSGCTVRSHDRKGKKMENGLSFHGFPAWKQREGAKLSELTKRRRMAWISAVGRPDIKFSNIPRYLKVCSRHFHSGKPSYEMDELNPDWFPTLNLGHCEVKATTSDRHARKLTRRHGSAVEGQAANTTVDQQVGEQVTESPEEVNNDNTAAEAVGEEQVGEADEETPGEELSKAANSGEEHEPAAKRQQLECYWCEQRREEINRLLQENRELRSELSKKQLDADFLKDDTEKVEYYTGLPCFVILLSLFNTVRPFLPASKDLSQFQMVLLTLMRLRLDLPVQHLCHLFNVSHKTLSNAFADTLDVLYARLKPMVSWPERHCLQAAMPPRFLETFGDRVAIIVDCFELGRERPSNLKAQAQSFSRHKGRHTMKYLIGVTPHGSISFISKGWGGRASDKHITENCGLLSNLLPGDVVLADRGFDIKDSVGMMCAEVQTPTFTKRRRQLDAKDVEDTRALAQLRVHVERVMGCMRNKYKMLHRTTPIQLLLPCEGEEVTRLDKVVYVCCSLLLCPALGSVAMVMKLVCHSQLTDKR</sequence>
<dbReference type="Pfam" id="PF13359">
    <property type="entry name" value="DDE_Tnp_4"/>
    <property type="match status" value="1"/>
</dbReference>
<keyword evidence="5 6" id="KW-0238">DNA-binding</keyword>
<organism evidence="10 11">
    <name type="scientific">Gambusia affinis</name>
    <name type="common">Western mosquitofish</name>
    <name type="synonym">Heterandria affinis</name>
    <dbReference type="NCBI Taxonomy" id="33528"/>
    <lineage>
        <taxon>Eukaryota</taxon>
        <taxon>Metazoa</taxon>
        <taxon>Chordata</taxon>
        <taxon>Craniata</taxon>
        <taxon>Vertebrata</taxon>
        <taxon>Euteleostomi</taxon>
        <taxon>Actinopterygii</taxon>
        <taxon>Neopterygii</taxon>
        <taxon>Teleostei</taxon>
        <taxon>Neoteleostei</taxon>
        <taxon>Acanthomorphata</taxon>
        <taxon>Ovalentaria</taxon>
        <taxon>Atherinomorphae</taxon>
        <taxon>Cyprinodontiformes</taxon>
        <taxon>Poeciliidae</taxon>
        <taxon>Poeciliinae</taxon>
        <taxon>Gambusia</taxon>
    </lineage>
</organism>
<feature type="coiled-coil region" evidence="7">
    <location>
        <begin position="200"/>
        <end position="234"/>
    </location>
</feature>
<dbReference type="GO" id="GO:0003677">
    <property type="term" value="F:DNA binding"/>
    <property type="evidence" value="ECO:0007669"/>
    <property type="project" value="UniProtKB-UniRule"/>
</dbReference>
<comment type="caution">
    <text evidence="10">The sequence shown here is derived from an EMBL/GenBank/DDBJ whole genome shotgun (WGS) entry which is preliminary data.</text>
</comment>
<evidence type="ECO:0000256" key="3">
    <source>
        <dbReference type="ARBA" id="ARBA00022771"/>
    </source>
</evidence>
<feature type="domain" description="THAP-type" evidence="9">
    <location>
        <begin position="1"/>
        <end position="99"/>
    </location>
</feature>
<accession>A0A315VVJ7</accession>
<keyword evidence="4" id="KW-0862">Zinc</keyword>
<dbReference type="PANTHER" id="PTHR23080:SF144">
    <property type="entry name" value="SPINDLE AND KINETOCHORE ASSOCIATED COMPLEX SUBUNIT 3"/>
    <property type="match status" value="1"/>
</dbReference>
<protein>
    <recommendedName>
        <fullName evidence="9">THAP-type domain-containing protein</fullName>
    </recommendedName>
</protein>
<dbReference type="InterPro" id="IPR027806">
    <property type="entry name" value="HARBI1_dom"/>
</dbReference>
<feature type="compositionally biased region" description="Acidic residues" evidence="8">
    <location>
        <begin position="159"/>
        <end position="173"/>
    </location>
</feature>
<dbReference type="InterPro" id="IPR006612">
    <property type="entry name" value="THAP_Znf"/>
</dbReference>
<feature type="region of interest" description="Disordered" evidence="8">
    <location>
        <begin position="119"/>
        <end position="189"/>
    </location>
</feature>
<evidence type="ECO:0000256" key="2">
    <source>
        <dbReference type="ARBA" id="ARBA00022723"/>
    </source>
</evidence>
<dbReference type="STRING" id="33528.ENSGAFP00000010150"/>
<gene>
    <name evidence="10" type="ORF">CCH79_00001260</name>
</gene>
<dbReference type="SUPFAM" id="SSF57716">
    <property type="entry name" value="Glucocorticoid receptor-like (DNA-binding domain)"/>
    <property type="match status" value="1"/>
</dbReference>
<dbReference type="Pfam" id="PF13613">
    <property type="entry name" value="HTH_Tnp_4"/>
    <property type="match status" value="1"/>
</dbReference>
<evidence type="ECO:0000313" key="11">
    <source>
        <dbReference type="Proteomes" id="UP000250572"/>
    </source>
</evidence>
<keyword evidence="3 6" id="KW-0863">Zinc-finger</keyword>
<name>A0A315VVJ7_GAMAF</name>
<reference evidence="10 11" key="1">
    <citation type="journal article" date="2018" name="G3 (Bethesda)">
        <title>A High-Quality Reference Genome for the Invasive Mosquitofish Gambusia affinis Using a Chicago Library.</title>
        <authorList>
            <person name="Hoffberg S.L."/>
            <person name="Troendle N.J."/>
            <person name="Glenn T.C."/>
            <person name="Mahmud O."/>
            <person name="Louha S."/>
            <person name="Chalopin D."/>
            <person name="Bennetzen J.L."/>
            <person name="Mauricio R."/>
        </authorList>
    </citation>
    <scope>NUCLEOTIDE SEQUENCE [LARGE SCALE GENOMIC DNA]</scope>
    <source>
        <strain evidence="10">NE01/NJP1002.9</strain>
        <tissue evidence="10">Muscle</tissue>
    </source>
</reference>
<evidence type="ECO:0000256" key="4">
    <source>
        <dbReference type="ARBA" id="ARBA00022833"/>
    </source>
</evidence>
<evidence type="ECO:0000256" key="5">
    <source>
        <dbReference type="ARBA" id="ARBA00023125"/>
    </source>
</evidence>
<keyword evidence="11" id="KW-1185">Reference proteome</keyword>
<evidence type="ECO:0000259" key="9">
    <source>
        <dbReference type="PROSITE" id="PS50950"/>
    </source>
</evidence>
<feature type="compositionally biased region" description="Polar residues" evidence="8">
    <location>
        <begin position="129"/>
        <end position="144"/>
    </location>
</feature>
<dbReference type="SMART" id="SM00980">
    <property type="entry name" value="THAP"/>
    <property type="match status" value="1"/>
</dbReference>
<keyword evidence="7" id="KW-0175">Coiled coil</keyword>
<dbReference type="PROSITE" id="PS50950">
    <property type="entry name" value="ZF_THAP"/>
    <property type="match status" value="1"/>
</dbReference>
<dbReference type="InterPro" id="IPR027805">
    <property type="entry name" value="Transposase_HTH_dom"/>
</dbReference>
<evidence type="ECO:0000256" key="7">
    <source>
        <dbReference type="SAM" id="Coils"/>
    </source>
</evidence>
<dbReference type="GO" id="GO:0008270">
    <property type="term" value="F:zinc ion binding"/>
    <property type="evidence" value="ECO:0007669"/>
    <property type="project" value="UniProtKB-KW"/>
</dbReference>
<dbReference type="Pfam" id="PF05485">
    <property type="entry name" value="THAP"/>
    <property type="match status" value="1"/>
</dbReference>
<keyword evidence="2" id="KW-0479">Metal-binding</keyword>
<comment type="cofactor">
    <cofactor evidence="1">
        <name>a divalent metal cation</name>
        <dbReference type="ChEBI" id="CHEBI:60240"/>
    </cofactor>
</comment>
<dbReference type="AlphaFoldDB" id="A0A315VVJ7"/>
<evidence type="ECO:0000256" key="1">
    <source>
        <dbReference type="ARBA" id="ARBA00001968"/>
    </source>
</evidence>